<evidence type="ECO:0008006" key="3">
    <source>
        <dbReference type="Google" id="ProtNLM"/>
    </source>
</evidence>
<protein>
    <recommendedName>
        <fullName evidence="3">Cytochrome c domain-containing protein</fullName>
    </recommendedName>
</protein>
<sequence length="87" mass="9920">MKKILLLSILLAGTAFANEEGGELHEESCVRCHDSGMYTRDNSKIQNHFDLRSQVSACANNLGTGWFPDEEKSVVDYLNNQYYKFKE</sequence>
<organism evidence="1">
    <name type="scientific">hydrothermal vent metagenome</name>
    <dbReference type="NCBI Taxonomy" id="652676"/>
    <lineage>
        <taxon>unclassified sequences</taxon>
        <taxon>metagenomes</taxon>
        <taxon>ecological metagenomes</taxon>
    </lineage>
</organism>
<proteinExistence type="predicted"/>
<dbReference type="AlphaFoldDB" id="A0A1W1DGC8"/>
<dbReference type="EMBL" id="FPHU01000060">
    <property type="protein sequence ID" value="SFV80257.1"/>
    <property type="molecule type" value="Genomic_DNA"/>
</dbReference>
<evidence type="ECO:0000313" key="1">
    <source>
        <dbReference type="EMBL" id="SFV80257.1"/>
    </source>
</evidence>
<reference evidence="1" key="1">
    <citation type="submission" date="2016-10" db="EMBL/GenBank/DDBJ databases">
        <authorList>
            <person name="de Groot N.N."/>
        </authorList>
    </citation>
    <scope>NUCLEOTIDE SEQUENCE</scope>
</reference>
<gene>
    <name evidence="2" type="ORF">MNB_SUP05-12-374</name>
    <name evidence="1" type="ORF">MNB_SUP05-13-295</name>
</gene>
<evidence type="ECO:0000313" key="2">
    <source>
        <dbReference type="EMBL" id="SFV81674.1"/>
    </source>
</evidence>
<name>A0A1W1DGC8_9ZZZZ</name>
<accession>A0A1W1DGC8</accession>
<dbReference type="EMBL" id="FPHT01000188">
    <property type="protein sequence ID" value="SFV81674.1"/>
    <property type="molecule type" value="Genomic_DNA"/>
</dbReference>